<sequence>MSTPAPAKANPVVVAAAVLAVLLACGAGAFALLSEIVTSTVERTNVFPPVTGRLLIDADGDVTIGPSADGRVHVRTVVRHGLGEPEIVQESTAVGVRLGAGCREFLAVRCDVRHQVQVPPAFHVVIDGSDGDVTASRLTGPLTVDRSDGDITVVDLTGPLDLRSRTGEIRGEALRGEVLLAESVNGDVQLELLVPPRSVEVTARDGEVDVAVPGDTTYRVEADTRSGEERVLVPLDPASTRTLRLHGVSGDVTVRPTR</sequence>
<dbReference type="Proteomes" id="UP000319818">
    <property type="component" value="Unassembled WGS sequence"/>
</dbReference>
<evidence type="ECO:0000259" key="1">
    <source>
        <dbReference type="Pfam" id="PF13349"/>
    </source>
</evidence>
<comment type="caution">
    <text evidence="2">The sequence shown here is derived from an EMBL/GenBank/DDBJ whole genome shotgun (WGS) entry which is preliminary data.</text>
</comment>
<protein>
    <submittedName>
        <fullName evidence="2">Putative adhesin</fullName>
    </submittedName>
</protein>
<reference evidence="2 3" key="1">
    <citation type="submission" date="2019-06" db="EMBL/GenBank/DDBJ databases">
        <title>Sequencing the genomes of 1000 actinobacteria strains.</title>
        <authorList>
            <person name="Klenk H.-P."/>
        </authorList>
    </citation>
    <scope>NUCLEOTIDE SEQUENCE [LARGE SCALE GENOMIC DNA]</scope>
    <source>
        <strain evidence="2 3">DSM 45511</strain>
    </source>
</reference>
<accession>A0A543GF03</accession>
<dbReference type="InterPro" id="IPR025164">
    <property type="entry name" value="Toastrack_DUF4097"/>
</dbReference>
<dbReference type="OrthoDB" id="5243271at2"/>
<dbReference type="AlphaFoldDB" id="A0A543GF03"/>
<keyword evidence="3" id="KW-1185">Reference proteome</keyword>
<dbReference type="EMBL" id="VFPH01000001">
    <property type="protein sequence ID" value="TQM44643.1"/>
    <property type="molecule type" value="Genomic_DNA"/>
</dbReference>
<gene>
    <name evidence="2" type="ORF">FB388_2014</name>
</gene>
<evidence type="ECO:0000313" key="3">
    <source>
        <dbReference type="Proteomes" id="UP000319818"/>
    </source>
</evidence>
<evidence type="ECO:0000313" key="2">
    <source>
        <dbReference type="EMBL" id="TQM44643.1"/>
    </source>
</evidence>
<dbReference type="Pfam" id="PF13349">
    <property type="entry name" value="DUF4097"/>
    <property type="match status" value="1"/>
</dbReference>
<feature type="domain" description="DUF4097" evidence="1">
    <location>
        <begin position="124"/>
        <end position="233"/>
    </location>
</feature>
<proteinExistence type="predicted"/>
<name>A0A543GF03_9PSEU</name>
<dbReference type="RefSeq" id="WP_142099640.1">
    <property type="nucleotide sequence ID" value="NZ_VFPH01000001.1"/>
</dbReference>
<organism evidence="2 3">
    <name type="scientific">Pseudonocardia cypriaca</name>
    <dbReference type="NCBI Taxonomy" id="882449"/>
    <lineage>
        <taxon>Bacteria</taxon>
        <taxon>Bacillati</taxon>
        <taxon>Actinomycetota</taxon>
        <taxon>Actinomycetes</taxon>
        <taxon>Pseudonocardiales</taxon>
        <taxon>Pseudonocardiaceae</taxon>
        <taxon>Pseudonocardia</taxon>
    </lineage>
</organism>